<feature type="domain" description="AB hydrolase-1" evidence="1">
    <location>
        <begin position="56"/>
        <end position="110"/>
    </location>
</feature>
<dbReference type="Pfam" id="PF00561">
    <property type="entry name" value="Abhydrolase_1"/>
    <property type="match status" value="1"/>
</dbReference>
<evidence type="ECO:0000313" key="3">
    <source>
        <dbReference type="Proteomes" id="UP000034189"/>
    </source>
</evidence>
<reference evidence="2 3" key="2">
    <citation type="journal article" date="2016" name="Genome Announc.">
        <title>Genome Sequence of a Gram-Positive Diazotroph, Paenibacillus durus Type Strain ATCC 35681.</title>
        <authorList>
            <person name="Halim M.A."/>
            <person name="Rahman A.Y."/>
            <person name="Sim K.S."/>
            <person name="Yam H.C."/>
            <person name="Rahim A.A."/>
            <person name="Ghazali A.H."/>
            <person name="Najimudin N."/>
        </authorList>
    </citation>
    <scope>NUCLEOTIDE SEQUENCE [LARGE SCALE GENOMIC DNA]</scope>
    <source>
        <strain evidence="2 3">ATCC 35681</strain>
    </source>
</reference>
<evidence type="ECO:0000259" key="1">
    <source>
        <dbReference type="Pfam" id="PF00561"/>
    </source>
</evidence>
<evidence type="ECO:0000313" key="2">
    <source>
        <dbReference type="EMBL" id="AKG36168.1"/>
    </source>
</evidence>
<sequence length="260" mass="29904">MKNYKTYGAPPYTTFLIHGGPAAAGELAPLSKILCTEISVVEPFQTKRSINELLTEMKEVIDEIGIAPVNLVGYSWGAWLSFIFSSVYPELVYKLILVGSGPFEEKYVQEMIQTRISRMTDLDKIKHDEIMEQLSKEEVDRAEILSEFGKLMSKIDNYDSIPTEPNNINIDFEIYESVWGEASILRKNGKLLEYGRNITCPVIAIHGTYDPHPYMGVIEPLSKIIKYFRYELIDRCGHTPWKERYARDVFKTLLLKEFSR</sequence>
<dbReference type="InterPro" id="IPR029058">
    <property type="entry name" value="AB_hydrolase_fold"/>
</dbReference>
<dbReference type="Proteomes" id="UP000034189">
    <property type="component" value="Chromosome"/>
</dbReference>
<dbReference type="PANTHER" id="PTHR43798">
    <property type="entry name" value="MONOACYLGLYCEROL LIPASE"/>
    <property type="match status" value="1"/>
</dbReference>
<dbReference type="RefSeq" id="WP_025695072.1">
    <property type="nucleotide sequence ID" value="NZ_ASQQ01000240.1"/>
</dbReference>
<dbReference type="PANTHER" id="PTHR43798:SF33">
    <property type="entry name" value="HYDROLASE, PUTATIVE (AFU_ORTHOLOGUE AFUA_2G14860)-RELATED"/>
    <property type="match status" value="1"/>
</dbReference>
<accession>A0A0F7FBK2</accession>
<dbReference type="SUPFAM" id="SSF53474">
    <property type="entry name" value="alpha/beta-Hydrolases"/>
    <property type="match status" value="1"/>
</dbReference>
<name>A0A0F7FBK2_PAEDU</name>
<reference evidence="2 3" key="1">
    <citation type="submission" date="2015-03" db="EMBL/GenBank/DDBJ databases">
        <authorList>
            <person name="Abdul Halim M."/>
        </authorList>
    </citation>
    <scope>NUCLEOTIDE SEQUENCE [LARGE SCALE GENOMIC DNA]</scope>
    <source>
        <strain evidence="2 3">ATCC 35681</strain>
    </source>
</reference>
<dbReference type="EMBL" id="CP011114">
    <property type="protein sequence ID" value="AKG36168.1"/>
    <property type="molecule type" value="Genomic_DNA"/>
</dbReference>
<dbReference type="Gene3D" id="3.40.50.1820">
    <property type="entry name" value="alpha/beta hydrolase"/>
    <property type="match status" value="1"/>
</dbReference>
<dbReference type="PATRIC" id="fig|1333534.5.peg.3898"/>
<dbReference type="OrthoDB" id="9796770at2"/>
<dbReference type="GO" id="GO:0016020">
    <property type="term" value="C:membrane"/>
    <property type="evidence" value="ECO:0007669"/>
    <property type="project" value="TreeGrafter"/>
</dbReference>
<dbReference type="HOGENOM" id="CLU_1068947_0_0_9"/>
<proteinExistence type="predicted"/>
<protein>
    <recommendedName>
        <fullName evidence="1">AB hydrolase-1 domain-containing protein</fullName>
    </recommendedName>
</protein>
<organism evidence="2 3">
    <name type="scientific">Paenibacillus durus ATCC 35681</name>
    <dbReference type="NCBI Taxonomy" id="1333534"/>
    <lineage>
        <taxon>Bacteria</taxon>
        <taxon>Bacillati</taxon>
        <taxon>Bacillota</taxon>
        <taxon>Bacilli</taxon>
        <taxon>Bacillales</taxon>
        <taxon>Paenibacillaceae</taxon>
        <taxon>Paenibacillus</taxon>
    </lineage>
</organism>
<dbReference type="InterPro" id="IPR000073">
    <property type="entry name" value="AB_hydrolase_1"/>
</dbReference>
<dbReference type="InterPro" id="IPR050266">
    <property type="entry name" value="AB_hydrolase_sf"/>
</dbReference>
<gene>
    <name evidence="2" type="ORF">VK70_17690</name>
</gene>
<dbReference type="AlphaFoldDB" id="A0A0F7FBK2"/>